<dbReference type="GO" id="GO:0016020">
    <property type="term" value="C:membrane"/>
    <property type="evidence" value="ECO:0007669"/>
    <property type="project" value="InterPro"/>
</dbReference>
<evidence type="ECO:0000313" key="2">
    <source>
        <dbReference type="EMBL" id="SMO68379.1"/>
    </source>
</evidence>
<gene>
    <name evidence="2" type="ORF">SAMN06264849_105230</name>
</gene>
<dbReference type="EMBL" id="FXTI01000005">
    <property type="protein sequence ID" value="SMO68379.1"/>
    <property type="molecule type" value="Genomic_DNA"/>
</dbReference>
<proteinExistence type="predicted"/>
<evidence type="ECO:0000313" key="3">
    <source>
        <dbReference type="Proteomes" id="UP000315636"/>
    </source>
</evidence>
<dbReference type="Pfam" id="PF09648">
    <property type="entry name" value="YycI"/>
    <property type="match status" value="1"/>
</dbReference>
<organism evidence="2 3">
    <name type="scientific">Melghirimyces algeriensis</name>
    <dbReference type="NCBI Taxonomy" id="910412"/>
    <lineage>
        <taxon>Bacteria</taxon>
        <taxon>Bacillati</taxon>
        <taxon>Bacillota</taxon>
        <taxon>Bacilli</taxon>
        <taxon>Bacillales</taxon>
        <taxon>Thermoactinomycetaceae</taxon>
        <taxon>Melghirimyces</taxon>
    </lineage>
</organism>
<feature type="domain" description="Regulatory protein YycH-like" evidence="1">
    <location>
        <begin position="34"/>
        <end position="239"/>
    </location>
</feature>
<sequence length="250" mass="29051">MDWSKAKSLLIIAFLAVNIFLASQLIKAKGEQTQNQEVSQVTQLQLEELIADRNIRIPDNLPQKAFPVTYLEAEPTKPESLLEQSDQWEPVEEGRYRIRFQPPLATGKELESILERYVPDFQTYREWRRPNPDEKVYYQHLDHRPIFDDRLIVRLENGNIKELELLPVDVRVDQDNKTQTGLSAQDALVKLVETGRIKKGSTVTDVTLGYHGQFYEGESRFLFPVWRIQTEELTFYVNALTSEIETISLD</sequence>
<dbReference type="RefSeq" id="WP_142505546.1">
    <property type="nucleotide sequence ID" value="NZ_FXTI01000005.1"/>
</dbReference>
<accession>A0A521D9K2</accession>
<dbReference type="InterPro" id="IPR018604">
    <property type="entry name" value="YycI-like"/>
</dbReference>
<protein>
    <submittedName>
        <fullName evidence="2">Two-component signal transduction system YycFG, regulatory protein YycI</fullName>
    </submittedName>
</protein>
<dbReference type="Proteomes" id="UP000315636">
    <property type="component" value="Unassembled WGS sequence"/>
</dbReference>
<reference evidence="2 3" key="1">
    <citation type="submission" date="2017-05" db="EMBL/GenBank/DDBJ databases">
        <authorList>
            <person name="Varghese N."/>
            <person name="Submissions S."/>
        </authorList>
    </citation>
    <scope>NUCLEOTIDE SEQUENCE [LARGE SCALE GENOMIC DNA]</scope>
    <source>
        <strain evidence="2 3">DSM 45474</strain>
    </source>
</reference>
<dbReference type="AlphaFoldDB" id="A0A521D9K2"/>
<keyword evidence="3" id="KW-1185">Reference proteome</keyword>
<evidence type="ECO:0000259" key="1">
    <source>
        <dbReference type="Pfam" id="PF09648"/>
    </source>
</evidence>
<dbReference type="Gene3D" id="2.40.128.690">
    <property type="entry name" value="YycH protein, domain 3-like"/>
    <property type="match status" value="1"/>
</dbReference>
<dbReference type="OrthoDB" id="2388036at2"/>
<name>A0A521D9K2_9BACL</name>